<evidence type="ECO:0008006" key="4">
    <source>
        <dbReference type="Google" id="ProtNLM"/>
    </source>
</evidence>
<comment type="caution">
    <text evidence="2">The sequence shown here is derived from an EMBL/GenBank/DDBJ whole genome shotgun (WGS) entry which is preliminary data.</text>
</comment>
<evidence type="ECO:0000313" key="3">
    <source>
        <dbReference type="Proteomes" id="UP000603200"/>
    </source>
</evidence>
<keyword evidence="1" id="KW-0812">Transmembrane</keyword>
<protein>
    <recommendedName>
        <fullName evidence="4">SPW repeat-containing protein</fullName>
    </recommendedName>
</protein>
<gene>
    <name evidence="2" type="ORF">Ahu01nite_001090</name>
</gene>
<feature type="transmembrane region" description="Helical" evidence="1">
    <location>
        <begin position="39"/>
        <end position="57"/>
    </location>
</feature>
<dbReference type="Proteomes" id="UP000603200">
    <property type="component" value="Unassembled WGS sequence"/>
</dbReference>
<dbReference type="RefSeq" id="WP_203834320.1">
    <property type="nucleotide sequence ID" value="NZ_BAAATV010000001.1"/>
</dbReference>
<keyword evidence="1" id="KW-1133">Transmembrane helix</keyword>
<sequence length="128" mass="12607">MKPGWTVGTAAGLAVWAAIALVWASLAGADPGGSPARVIGVGIPLLAGPGLGFVLLLNIADPLLGFVIAVSLGCATLVVGAQISLYSGHWSPPAVIASQLVCTVLIAAAASVRGAIMKRRREAGSVAG</sequence>
<keyword evidence="1" id="KW-0472">Membrane</keyword>
<proteinExistence type="predicted"/>
<feature type="transmembrane region" description="Helical" evidence="1">
    <location>
        <begin position="93"/>
        <end position="112"/>
    </location>
</feature>
<evidence type="ECO:0000313" key="2">
    <source>
        <dbReference type="EMBL" id="GIE17007.1"/>
    </source>
</evidence>
<name>A0ABQ3ZEN0_9ACTN</name>
<dbReference type="EMBL" id="BOMN01000001">
    <property type="protein sequence ID" value="GIE17007.1"/>
    <property type="molecule type" value="Genomic_DNA"/>
</dbReference>
<feature type="transmembrane region" description="Helical" evidence="1">
    <location>
        <begin position="64"/>
        <end position="87"/>
    </location>
</feature>
<organism evidence="2 3">
    <name type="scientific">Winogradskya humida</name>
    <dbReference type="NCBI Taxonomy" id="113566"/>
    <lineage>
        <taxon>Bacteria</taxon>
        <taxon>Bacillati</taxon>
        <taxon>Actinomycetota</taxon>
        <taxon>Actinomycetes</taxon>
        <taxon>Micromonosporales</taxon>
        <taxon>Micromonosporaceae</taxon>
        <taxon>Winogradskya</taxon>
    </lineage>
</organism>
<reference evidence="2 3" key="1">
    <citation type="submission" date="2021-01" db="EMBL/GenBank/DDBJ databases">
        <title>Whole genome shotgun sequence of Actinoplanes humidus NBRC 14915.</title>
        <authorList>
            <person name="Komaki H."/>
            <person name="Tamura T."/>
        </authorList>
    </citation>
    <scope>NUCLEOTIDE SEQUENCE [LARGE SCALE GENOMIC DNA]</scope>
    <source>
        <strain evidence="2 3">NBRC 14915</strain>
    </source>
</reference>
<accession>A0ABQ3ZEN0</accession>
<keyword evidence="3" id="KW-1185">Reference proteome</keyword>
<evidence type="ECO:0000256" key="1">
    <source>
        <dbReference type="SAM" id="Phobius"/>
    </source>
</evidence>